<reference evidence="1 2" key="2">
    <citation type="journal article" date="2017" name="Front. Plant Sci.">
        <title>Gene Classification and Mining of Molecular Markers Useful in Red Clover (Trifolium pratense) Breeding.</title>
        <authorList>
            <person name="Istvanek J."/>
            <person name="Dluhosova J."/>
            <person name="Dluhos P."/>
            <person name="Patkova L."/>
            <person name="Nedelnik J."/>
            <person name="Repkova J."/>
        </authorList>
    </citation>
    <scope>NUCLEOTIDE SEQUENCE [LARGE SCALE GENOMIC DNA]</scope>
    <source>
        <strain evidence="2">cv. Tatra</strain>
        <tissue evidence="1">Young leaves</tissue>
    </source>
</reference>
<sequence length="57" mass="6421">SPPSSYSAQLDLELHLQHTQLSLTLSSTFNMLCSTERCAHPSACLTQLDYVHHLQHE</sequence>
<dbReference type="Proteomes" id="UP000236291">
    <property type="component" value="Unassembled WGS sequence"/>
</dbReference>
<gene>
    <name evidence="1" type="ORF">L195_g062174</name>
</gene>
<organism evidence="1 2">
    <name type="scientific">Trifolium pratense</name>
    <name type="common">Red clover</name>
    <dbReference type="NCBI Taxonomy" id="57577"/>
    <lineage>
        <taxon>Eukaryota</taxon>
        <taxon>Viridiplantae</taxon>
        <taxon>Streptophyta</taxon>
        <taxon>Embryophyta</taxon>
        <taxon>Tracheophyta</taxon>
        <taxon>Spermatophyta</taxon>
        <taxon>Magnoliopsida</taxon>
        <taxon>eudicotyledons</taxon>
        <taxon>Gunneridae</taxon>
        <taxon>Pentapetalae</taxon>
        <taxon>rosids</taxon>
        <taxon>fabids</taxon>
        <taxon>Fabales</taxon>
        <taxon>Fabaceae</taxon>
        <taxon>Papilionoideae</taxon>
        <taxon>50 kb inversion clade</taxon>
        <taxon>NPAAA clade</taxon>
        <taxon>Hologalegina</taxon>
        <taxon>IRL clade</taxon>
        <taxon>Trifolieae</taxon>
        <taxon>Trifolium</taxon>
    </lineage>
</organism>
<evidence type="ECO:0000313" key="2">
    <source>
        <dbReference type="Proteomes" id="UP000236291"/>
    </source>
</evidence>
<name>A0A2K3KE57_TRIPR</name>
<comment type="caution">
    <text evidence="1">The sequence shown here is derived from an EMBL/GenBank/DDBJ whole genome shotgun (WGS) entry which is preliminary data.</text>
</comment>
<feature type="non-terminal residue" evidence="1">
    <location>
        <position position="1"/>
    </location>
</feature>
<protein>
    <submittedName>
        <fullName evidence="1">Uncharacterized protein</fullName>
    </submittedName>
</protein>
<reference evidence="1 2" key="1">
    <citation type="journal article" date="2014" name="Am. J. Bot.">
        <title>Genome assembly and annotation for red clover (Trifolium pratense; Fabaceae).</title>
        <authorList>
            <person name="Istvanek J."/>
            <person name="Jaros M."/>
            <person name="Krenek A."/>
            <person name="Repkova J."/>
        </authorList>
    </citation>
    <scope>NUCLEOTIDE SEQUENCE [LARGE SCALE GENOMIC DNA]</scope>
    <source>
        <strain evidence="2">cv. Tatra</strain>
        <tissue evidence="1">Young leaves</tissue>
    </source>
</reference>
<evidence type="ECO:0000313" key="1">
    <source>
        <dbReference type="EMBL" id="PNX64558.1"/>
    </source>
</evidence>
<dbReference type="EMBL" id="ASHM01167729">
    <property type="protein sequence ID" value="PNX64558.1"/>
    <property type="molecule type" value="Genomic_DNA"/>
</dbReference>
<dbReference type="AlphaFoldDB" id="A0A2K3KE57"/>
<accession>A0A2K3KE57</accession>
<proteinExistence type="predicted"/>